<sequence length="209" mass="22104">EQRRADAGPRRTHAAEGPPCPAPGVRARGLRRPGLPRGGDGRHRRACRCLQAGALPALPEQARALPCPARAGVGPDHRRHHAGPRVDDRQPGPGAGHRAGLLRLRGQRPGRLPAGVRVRPDQRAGRPGPGGPGDVAVRGRDREGHQRGHWPAGRRLAPACGVTGRNGPGQRALLVGRRWSDRPVAGGVARGLAGLARHQRVPADRRAVL</sequence>
<organism evidence="2">
    <name type="scientific">uncultured Nocardioidaceae bacterium</name>
    <dbReference type="NCBI Taxonomy" id="253824"/>
    <lineage>
        <taxon>Bacteria</taxon>
        <taxon>Bacillati</taxon>
        <taxon>Actinomycetota</taxon>
        <taxon>Actinomycetes</taxon>
        <taxon>Propionibacteriales</taxon>
        <taxon>Nocardioidaceae</taxon>
        <taxon>environmental samples</taxon>
    </lineage>
</organism>
<feature type="non-terminal residue" evidence="2">
    <location>
        <position position="209"/>
    </location>
</feature>
<accession>A0A6J4M0T3</accession>
<evidence type="ECO:0000313" key="2">
    <source>
        <dbReference type="EMBL" id="CAA9345025.1"/>
    </source>
</evidence>
<dbReference type="EMBL" id="CADCUI010000026">
    <property type="protein sequence ID" value="CAA9345025.1"/>
    <property type="molecule type" value="Genomic_DNA"/>
</dbReference>
<reference evidence="2" key="1">
    <citation type="submission" date="2020-02" db="EMBL/GenBank/DDBJ databases">
        <authorList>
            <person name="Meier V. D."/>
        </authorList>
    </citation>
    <scope>NUCLEOTIDE SEQUENCE</scope>
    <source>
        <strain evidence="2">AVDCRST_MAG34</strain>
    </source>
</reference>
<feature type="compositionally biased region" description="Low complexity" evidence="1">
    <location>
        <begin position="96"/>
        <end position="115"/>
    </location>
</feature>
<proteinExistence type="predicted"/>
<feature type="region of interest" description="Disordered" evidence="1">
    <location>
        <begin position="1"/>
        <end position="43"/>
    </location>
</feature>
<protein>
    <submittedName>
        <fullName evidence="2">Transcriptional regulator, AcrR family</fullName>
    </submittedName>
</protein>
<evidence type="ECO:0000256" key="1">
    <source>
        <dbReference type="SAM" id="MobiDB-lite"/>
    </source>
</evidence>
<feature type="region of interest" description="Disordered" evidence="1">
    <location>
        <begin position="66"/>
        <end position="156"/>
    </location>
</feature>
<feature type="compositionally biased region" description="Low complexity" evidence="1">
    <location>
        <begin position="23"/>
        <end position="35"/>
    </location>
</feature>
<gene>
    <name evidence="2" type="ORF">AVDCRST_MAG34-1185</name>
</gene>
<feature type="non-terminal residue" evidence="2">
    <location>
        <position position="1"/>
    </location>
</feature>
<feature type="compositionally biased region" description="Basic and acidic residues" evidence="1">
    <location>
        <begin position="137"/>
        <end position="146"/>
    </location>
</feature>
<dbReference type="AlphaFoldDB" id="A0A6J4M0T3"/>
<name>A0A6J4M0T3_9ACTN</name>